<evidence type="ECO:0000313" key="3">
    <source>
        <dbReference type="Proteomes" id="UP000215137"/>
    </source>
</evidence>
<evidence type="ECO:0000259" key="1">
    <source>
        <dbReference type="Pfam" id="PF12671"/>
    </source>
</evidence>
<dbReference type="PANTHER" id="PTHR40032">
    <property type="entry name" value="EXPORTED PROTEIN-RELATED"/>
    <property type="match status" value="1"/>
</dbReference>
<evidence type="ECO:0000313" key="2">
    <source>
        <dbReference type="EMBL" id="ASV66407.1"/>
    </source>
</evidence>
<dbReference type="RefSeq" id="WP_095369982.1">
    <property type="nucleotide sequence ID" value="NZ_CP022983.1"/>
</dbReference>
<dbReference type="OrthoDB" id="9812429at2"/>
<proteinExistence type="predicted"/>
<dbReference type="KEGG" id="bko:CKF48_03055"/>
<dbReference type="Proteomes" id="UP000215137">
    <property type="component" value="Chromosome"/>
</dbReference>
<keyword evidence="3" id="KW-1185">Reference proteome</keyword>
<accession>A0A248TDZ6</accession>
<feature type="domain" description="Putative amidase" evidence="1">
    <location>
        <begin position="131"/>
        <end position="282"/>
    </location>
</feature>
<organism evidence="2 3">
    <name type="scientific">Cytobacillus kochii</name>
    <dbReference type="NCBI Taxonomy" id="859143"/>
    <lineage>
        <taxon>Bacteria</taxon>
        <taxon>Bacillati</taxon>
        <taxon>Bacillota</taxon>
        <taxon>Bacilli</taxon>
        <taxon>Bacillales</taxon>
        <taxon>Bacillaceae</taxon>
        <taxon>Cytobacillus</taxon>
    </lineage>
</organism>
<name>A0A248TDZ6_9BACI</name>
<dbReference type="AlphaFoldDB" id="A0A248TDZ6"/>
<dbReference type="InterPro" id="IPR024301">
    <property type="entry name" value="Amidase_6"/>
</dbReference>
<dbReference type="EMBL" id="CP022983">
    <property type="protein sequence ID" value="ASV66407.1"/>
    <property type="molecule type" value="Genomic_DNA"/>
</dbReference>
<gene>
    <name evidence="2" type="ORF">CKF48_03055</name>
</gene>
<reference evidence="2 3" key="1">
    <citation type="submission" date="2017-08" db="EMBL/GenBank/DDBJ databases">
        <title>Complete Genome Sequence of Bacillus kochii Oregon-R-modENCODE STRAIN BDGP4, isolated from Drosophila melanogaster gut.</title>
        <authorList>
            <person name="Wan K.H."/>
            <person name="Yu C."/>
            <person name="Park S."/>
            <person name="Hammonds A.S."/>
            <person name="Booth B.W."/>
            <person name="Celniker S.E."/>
        </authorList>
    </citation>
    <scope>NUCLEOTIDE SEQUENCE [LARGE SCALE GENOMIC DNA]</scope>
    <source>
        <strain evidence="2 3">BDGP4</strain>
    </source>
</reference>
<dbReference type="Pfam" id="PF12671">
    <property type="entry name" value="Amidase_6"/>
    <property type="match status" value="1"/>
</dbReference>
<protein>
    <recommendedName>
        <fullName evidence="1">Putative amidase domain-containing protein</fullName>
    </recommendedName>
</protein>
<dbReference type="PANTHER" id="PTHR40032:SF1">
    <property type="entry name" value="EXPORTED PROTEIN"/>
    <property type="match status" value="1"/>
</dbReference>
<sequence length="288" mass="33982">MKEQLQELLEKRVRQCVSNERESIHTCMKIKNKKRSLEKRGASIVKAKAIGKIKGEPHIQEDSKYISYKAHFQYLIKQGKTFYIEEEVEERVAEFYKETLVEDKEKLVLYDQDTVDILEEDSRSSYPFHFDRRKAVQYAEKWWNSHNPQFHAFDVDCTNYISQCLHAGGAPMRGFPARGTGWWMRSKNWSYSWSVAHSMRIHLANSTIGLRAKEVERPEELLLGDVICYDFQGDGRFDHTTIVTAKDEQNMPLVNAHTTNSRKRYWDYEDSTAYTENIKYKFFTIYDA</sequence>